<gene>
    <name evidence="1" type="ORF">FB45DRAFT_1036237</name>
</gene>
<keyword evidence="2" id="KW-1185">Reference proteome</keyword>
<evidence type="ECO:0000313" key="2">
    <source>
        <dbReference type="Proteomes" id="UP001221142"/>
    </source>
</evidence>
<name>A0AAD7B901_9AGAR</name>
<protein>
    <submittedName>
        <fullName evidence="1">Uncharacterized protein</fullName>
    </submittedName>
</protein>
<sequence length="176" mass="20728">MFRPPARICAKSLFASPPGKQLPIPRFRRVRHDYAFQRNDYTFQRHDSARNHYAYRTESANIPPGWSCKWESWECNPLVSVFQDDLQNDWGIISIIHPLAYEIDGDHFLFHAGGKYYFHLPGAANDEWGVMTTKRFTGWFASHDDFLERFEVELDKGRWVELPPPDYTAKWGIFDI</sequence>
<organism evidence="1 2">
    <name type="scientific">Roridomyces roridus</name>
    <dbReference type="NCBI Taxonomy" id="1738132"/>
    <lineage>
        <taxon>Eukaryota</taxon>
        <taxon>Fungi</taxon>
        <taxon>Dikarya</taxon>
        <taxon>Basidiomycota</taxon>
        <taxon>Agaricomycotina</taxon>
        <taxon>Agaricomycetes</taxon>
        <taxon>Agaricomycetidae</taxon>
        <taxon>Agaricales</taxon>
        <taxon>Marasmiineae</taxon>
        <taxon>Mycenaceae</taxon>
        <taxon>Roridomyces</taxon>
    </lineage>
</organism>
<dbReference type="EMBL" id="JARKIF010000027">
    <property type="protein sequence ID" value="KAJ7614133.1"/>
    <property type="molecule type" value="Genomic_DNA"/>
</dbReference>
<evidence type="ECO:0000313" key="1">
    <source>
        <dbReference type="EMBL" id="KAJ7614133.1"/>
    </source>
</evidence>
<proteinExistence type="predicted"/>
<accession>A0AAD7B901</accession>
<dbReference type="AlphaFoldDB" id="A0AAD7B901"/>
<comment type="caution">
    <text evidence="1">The sequence shown here is derived from an EMBL/GenBank/DDBJ whole genome shotgun (WGS) entry which is preliminary data.</text>
</comment>
<dbReference type="Proteomes" id="UP001221142">
    <property type="component" value="Unassembled WGS sequence"/>
</dbReference>
<reference evidence="1" key="1">
    <citation type="submission" date="2023-03" db="EMBL/GenBank/DDBJ databases">
        <title>Massive genome expansion in bonnet fungi (Mycena s.s.) driven by repeated elements and novel gene families across ecological guilds.</title>
        <authorList>
            <consortium name="Lawrence Berkeley National Laboratory"/>
            <person name="Harder C.B."/>
            <person name="Miyauchi S."/>
            <person name="Viragh M."/>
            <person name="Kuo A."/>
            <person name="Thoen E."/>
            <person name="Andreopoulos B."/>
            <person name="Lu D."/>
            <person name="Skrede I."/>
            <person name="Drula E."/>
            <person name="Henrissat B."/>
            <person name="Morin E."/>
            <person name="Kohler A."/>
            <person name="Barry K."/>
            <person name="LaButti K."/>
            <person name="Morin E."/>
            <person name="Salamov A."/>
            <person name="Lipzen A."/>
            <person name="Mereny Z."/>
            <person name="Hegedus B."/>
            <person name="Baldrian P."/>
            <person name="Stursova M."/>
            <person name="Weitz H."/>
            <person name="Taylor A."/>
            <person name="Grigoriev I.V."/>
            <person name="Nagy L.G."/>
            <person name="Martin F."/>
            <person name="Kauserud H."/>
        </authorList>
    </citation>
    <scope>NUCLEOTIDE SEQUENCE</scope>
    <source>
        <strain evidence="1">9284</strain>
    </source>
</reference>